<dbReference type="SUPFAM" id="SSF52540">
    <property type="entry name" value="P-loop containing nucleoside triphosphate hydrolases"/>
    <property type="match status" value="1"/>
</dbReference>
<evidence type="ECO:0000256" key="1">
    <source>
        <dbReference type="SAM" id="MobiDB-lite"/>
    </source>
</evidence>
<dbReference type="Proteomes" id="UP000051401">
    <property type="component" value="Unassembled WGS sequence"/>
</dbReference>
<dbReference type="SMART" id="SM00327">
    <property type="entry name" value="VWA"/>
    <property type="match status" value="1"/>
</dbReference>
<dbReference type="PANTHER" id="PTHR43473">
    <property type="entry name" value="MAGNESIUM-CHELATASE SUBUNIT CHLD, CHLOROPLASTIC"/>
    <property type="match status" value="1"/>
</dbReference>
<dbReference type="AlphaFoldDB" id="A0A0T5PDG6"/>
<accession>A0A0T5PDG6</accession>
<dbReference type="InterPro" id="IPR036465">
    <property type="entry name" value="vWFA_dom_sf"/>
</dbReference>
<evidence type="ECO:0000259" key="2">
    <source>
        <dbReference type="PROSITE" id="PS50234"/>
    </source>
</evidence>
<keyword evidence="5" id="KW-1185">Reference proteome</keyword>
<dbReference type="STRING" id="540747.SAMN04488031_103156"/>
<dbReference type="SUPFAM" id="SSF53300">
    <property type="entry name" value="vWA-like"/>
    <property type="match status" value="1"/>
</dbReference>
<dbReference type="EMBL" id="LAXI01000002">
    <property type="protein sequence ID" value="KRS19098.1"/>
    <property type="molecule type" value="Genomic_DNA"/>
</dbReference>
<dbReference type="Pfam" id="PF17863">
    <property type="entry name" value="AAA_lid_2"/>
    <property type="match status" value="1"/>
</dbReference>
<evidence type="ECO:0000313" key="6">
    <source>
        <dbReference type="Proteomes" id="UP000325785"/>
    </source>
</evidence>
<sequence length="556" mass="58689">MTSPDWFRALTALTLLAIDPAGLKGLTIRARPGPARQTLEDELKILPLPLRRIHPGLSDTQLFGGLNVAASLAEGRMIRDAGLADTPSALVLPMAERTPPGLAARLAQLLDAQTGHALLLLDEGAEPEEAAPACLTERLAFHVDLSQVPHAEARPLLPAPADIDAARARLPNVTLRPDDAETLVALAARFGIASLRAPLLAQRAALALAALDARAETTDDDLRHAAELVYPARATMIPEQPDAPEPQPDETPDTQTDSHTTSDLTDIPDDLIVEAIAALLPPDLLTQLEKRARASRAAQGSGAGTKRTGNRRGRPLPSRPGRPDGRARIDIIATLRAAAPWQPLRREARPDGPRLIIHPADIRLRRYEDRSDRLVIFTVDASGSAAMARMAEAKGAIELMLAQAYAKRDQVALIAFRGEGAEILLSPTRSLVQAKRQLAGLPGGGGTPLASGLRAALDLTDLARTRGLSPALALLTDGRANIALDGTPGRATAASDAEAMARRLSHLGLSSVVIDTAARPGRDGTLLAGWLNAQYLALPRADARHLAAATDAALTG</sequence>
<proteinExistence type="predicted"/>
<dbReference type="EMBL" id="CP031598">
    <property type="protein sequence ID" value="QEW25950.1"/>
    <property type="molecule type" value="Genomic_DNA"/>
</dbReference>
<dbReference type="Gene3D" id="1.10.8.80">
    <property type="entry name" value="Magnesium chelatase subunit I, C-Terminal domain"/>
    <property type="match status" value="1"/>
</dbReference>
<dbReference type="RefSeq" id="WP_057814021.1">
    <property type="nucleotide sequence ID" value="NZ_CP031598.1"/>
</dbReference>
<dbReference type="PROSITE" id="PS50234">
    <property type="entry name" value="VWFA"/>
    <property type="match status" value="1"/>
</dbReference>
<dbReference type="Proteomes" id="UP000325785">
    <property type="component" value="Chromosome"/>
</dbReference>
<protein>
    <submittedName>
        <fullName evidence="3">Magnesium chelatase</fullName>
    </submittedName>
    <submittedName>
        <fullName evidence="4">Magnesium-chelatase 60 kDa subunit</fullName>
        <ecNumber evidence="4">6.6.1.1</ecNumber>
    </submittedName>
</protein>
<reference evidence="4 6" key="2">
    <citation type="submission" date="2018-08" db="EMBL/GenBank/DDBJ databases">
        <title>Genetic Globetrotter - A new plasmid hitch-hiking vast phylogenetic and geographic distances.</title>
        <authorList>
            <person name="Vollmers J."/>
            <person name="Petersen J."/>
        </authorList>
    </citation>
    <scope>NUCLEOTIDE SEQUENCE [LARGE SCALE GENOMIC DNA]</scope>
    <source>
        <strain evidence="4 6">DSM 26383</strain>
    </source>
</reference>
<feature type="region of interest" description="Disordered" evidence="1">
    <location>
        <begin position="291"/>
        <end position="326"/>
    </location>
</feature>
<dbReference type="InterPro" id="IPR027417">
    <property type="entry name" value="P-loop_NTPase"/>
</dbReference>
<dbReference type="EC" id="6.6.1.1" evidence="4"/>
<keyword evidence="4" id="KW-0436">Ligase</keyword>
<dbReference type="NCBIfam" id="NF009943">
    <property type="entry name" value="PRK13406.1"/>
    <property type="match status" value="1"/>
</dbReference>
<dbReference type="Gene3D" id="3.40.50.410">
    <property type="entry name" value="von Willebrand factor, type A domain"/>
    <property type="match status" value="1"/>
</dbReference>
<name>A0A0T5PDG6_9RHOB</name>
<feature type="region of interest" description="Disordered" evidence="1">
    <location>
        <begin position="237"/>
        <end position="265"/>
    </location>
</feature>
<dbReference type="PANTHER" id="PTHR43473:SF2">
    <property type="entry name" value="MAGNESIUM-CHELATASE SUBUNIT CHLD, CHLOROPLASTIC"/>
    <property type="match status" value="1"/>
</dbReference>
<organism evidence="3 5">
    <name type="scientific">Roseovarius indicus</name>
    <dbReference type="NCBI Taxonomy" id="540747"/>
    <lineage>
        <taxon>Bacteria</taxon>
        <taxon>Pseudomonadati</taxon>
        <taxon>Pseudomonadota</taxon>
        <taxon>Alphaproteobacteria</taxon>
        <taxon>Rhodobacterales</taxon>
        <taxon>Roseobacteraceae</taxon>
        <taxon>Roseovarius</taxon>
    </lineage>
</organism>
<dbReference type="KEGG" id="rid:RIdsm_01743"/>
<evidence type="ECO:0000313" key="5">
    <source>
        <dbReference type="Proteomes" id="UP000051401"/>
    </source>
</evidence>
<evidence type="ECO:0000313" key="4">
    <source>
        <dbReference type="EMBL" id="QEW25950.1"/>
    </source>
</evidence>
<reference evidence="3 5" key="1">
    <citation type="submission" date="2015-04" db="EMBL/GenBank/DDBJ databases">
        <title>The draft genome sequence of Roseovarius indicus B108T.</title>
        <authorList>
            <person name="Li G."/>
            <person name="Lai Q."/>
            <person name="Shao Z."/>
            <person name="Yan P."/>
        </authorList>
    </citation>
    <scope>NUCLEOTIDE SEQUENCE [LARGE SCALE GENOMIC DNA]</scope>
    <source>
        <strain evidence="3 5">B108</strain>
    </source>
</reference>
<dbReference type="InterPro" id="IPR002035">
    <property type="entry name" value="VWF_A"/>
</dbReference>
<evidence type="ECO:0000313" key="3">
    <source>
        <dbReference type="EMBL" id="KRS19098.1"/>
    </source>
</evidence>
<gene>
    <name evidence="4" type="primary">bchD</name>
    <name evidence="4" type="ORF">RIdsm_01743</name>
    <name evidence="3" type="ORF">XM52_05400</name>
</gene>
<feature type="domain" description="VWFA" evidence="2">
    <location>
        <begin position="374"/>
        <end position="514"/>
    </location>
</feature>
<dbReference type="PATRIC" id="fig|540747.5.peg.2658"/>
<dbReference type="Pfam" id="PF13519">
    <property type="entry name" value="VWA_2"/>
    <property type="match status" value="1"/>
</dbReference>
<dbReference type="OrthoDB" id="9775079at2"/>
<dbReference type="InterPro" id="IPR041628">
    <property type="entry name" value="ChlI/MoxR_AAA_lid"/>
</dbReference>
<dbReference type="GO" id="GO:0016851">
    <property type="term" value="F:magnesium chelatase activity"/>
    <property type="evidence" value="ECO:0007669"/>
    <property type="project" value="UniProtKB-EC"/>
</dbReference>